<dbReference type="EMBL" id="QBLH01001859">
    <property type="protein sequence ID" value="TGZ50809.1"/>
    <property type="molecule type" value="Genomic_DNA"/>
</dbReference>
<dbReference type="EMBL" id="QBLH01001859">
    <property type="protein sequence ID" value="TGZ50762.1"/>
    <property type="molecule type" value="Genomic_DNA"/>
</dbReference>
<dbReference type="AlphaFoldDB" id="A0A4S2KRU3"/>
<organism evidence="2 3">
    <name type="scientific">Temnothorax longispinosus</name>
    <dbReference type="NCBI Taxonomy" id="300112"/>
    <lineage>
        <taxon>Eukaryota</taxon>
        <taxon>Metazoa</taxon>
        <taxon>Ecdysozoa</taxon>
        <taxon>Arthropoda</taxon>
        <taxon>Hexapoda</taxon>
        <taxon>Insecta</taxon>
        <taxon>Pterygota</taxon>
        <taxon>Neoptera</taxon>
        <taxon>Endopterygota</taxon>
        <taxon>Hymenoptera</taxon>
        <taxon>Apocrita</taxon>
        <taxon>Aculeata</taxon>
        <taxon>Formicoidea</taxon>
        <taxon>Formicidae</taxon>
        <taxon>Myrmicinae</taxon>
        <taxon>Temnothorax</taxon>
    </lineage>
</organism>
<name>A0A4S2KRU3_9HYME</name>
<keyword evidence="3" id="KW-1185">Reference proteome</keyword>
<comment type="caution">
    <text evidence="2">The sequence shown here is derived from an EMBL/GenBank/DDBJ whole genome shotgun (WGS) entry which is preliminary data.</text>
</comment>
<dbReference type="STRING" id="300112.A0A4S2KRU3"/>
<evidence type="ECO:0000313" key="1">
    <source>
        <dbReference type="EMBL" id="TGZ50762.1"/>
    </source>
</evidence>
<proteinExistence type="predicted"/>
<protein>
    <submittedName>
        <fullName evidence="2">Uncharacterized protein</fullName>
    </submittedName>
</protein>
<evidence type="ECO:0000313" key="3">
    <source>
        <dbReference type="Proteomes" id="UP000310200"/>
    </source>
</evidence>
<evidence type="ECO:0000313" key="2">
    <source>
        <dbReference type="EMBL" id="TGZ50809.1"/>
    </source>
</evidence>
<accession>A0A4S2KRU3</accession>
<reference evidence="2 3" key="1">
    <citation type="journal article" date="2019" name="Philos. Trans. R. Soc. Lond., B, Biol. Sci.">
        <title>Ant behaviour and brain gene expression of defending hosts depend on the ecological success of the intruding social parasite.</title>
        <authorList>
            <person name="Kaur R."/>
            <person name="Stoldt M."/>
            <person name="Jongepier E."/>
            <person name="Feldmeyer B."/>
            <person name="Menzel F."/>
            <person name="Bornberg-Bauer E."/>
            <person name="Foitzik S."/>
        </authorList>
    </citation>
    <scope>NUCLEOTIDE SEQUENCE [LARGE SCALE GENOMIC DNA]</scope>
    <source>
        <tissue evidence="2">Whole body</tissue>
    </source>
</reference>
<sequence>MFRNLSSYTFPPFLTVSPFFLSHHKLRTAQREWQIDQELNLRQLLRTAAERAIAEQPENQDLKYVLKSTAERQLDYGLIVPLINNLLPIFQHIAIKISIREIILSLNSLRCNKRILKWALKTYLYLLLAKYINIHVDI</sequence>
<dbReference type="Proteomes" id="UP000310200">
    <property type="component" value="Unassembled WGS sequence"/>
</dbReference>
<gene>
    <name evidence="1" type="ORF">DBV15_01769</name>
    <name evidence="2" type="ORF">DBV15_01772</name>
</gene>